<protein>
    <recommendedName>
        <fullName evidence="2">Protein amnionless</fullName>
    </recommendedName>
</protein>
<proteinExistence type="predicted"/>
<evidence type="ECO:0000256" key="3">
    <source>
        <dbReference type="ARBA" id="ARBA00022448"/>
    </source>
</evidence>
<evidence type="ECO:0000256" key="8">
    <source>
        <dbReference type="ARBA" id="ARBA00022989"/>
    </source>
</evidence>
<evidence type="ECO:0000256" key="6">
    <source>
        <dbReference type="ARBA" id="ARBA00022729"/>
    </source>
</evidence>
<feature type="chain" id="PRO_5041278893" description="Protein amnionless" evidence="10">
    <location>
        <begin position="21"/>
        <end position="208"/>
    </location>
</feature>
<keyword evidence="9" id="KW-0472">Membrane</keyword>
<dbReference type="AlphaFoldDB" id="A0AA39HXS5"/>
<dbReference type="EMBL" id="JAUCMV010000003">
    <property type="protein sequence ID" value="KAK0413234.1"/>
    <property type="molecule type" value="Genomic_DNA"/>
</dbReference>
<evidence type="ECO:0000313" key="11">
    <source>
        <dbReference type="EMBL" id="KAK0413234.1"/>
    </source>
</evidence>
<gene>
    <name evidence="11" type="ORF">QR680_006677</name>
</gene>
<organism evidence="11 12">
    <name type="scientific">Steinernema hermaphroditum</name>
    <dbReference type="NCBI Taxonomy" id="289476"/>
    <lineage>
        <taxon>Eukaryota</taxon>
        <taxon>Metazoa</taxon>
        <taxon>Ecdysozoa</taxon>
        <taxon>Nematoda</taxon>
        <taxon>Chromadorea</taxon>
        <taxon>Rhabditida</taxon>
        <taxon>Tylenchina</taxon>
        <taxon>Panagrolaimomorpha</taxon>
        <taxon>Strongyloidoidea</taxon>
        <taxon>Steinernematidae</taxon>
        <taxon>Steinernema</taxon>
    </lineage>
</organism>
<evidence type="ECO:0000313" key="12">
    <source>
        <dbReference type="Proteomes" id="UP001175271"/>
    </source>
</evidence>
<keyword evidence="5" id="KW-0812">Transmembrane</keyword>
<evidence type="ECO:0000256" key="2">
    <source>
        <dbReference type="ARBA" id="ARBA00021200"/>
    </source>
</evidence>
<dbReference type="GO" id="GO:0030139">
    <property type="term" value="C:endocytic vesicle"/>
    <property type="evidence" value="ECO:0007669"/>
    <property type="project" value="TreeGrafter"/>
</dbReference>
<keyword evidence="12" id="KW-1185">Reference proteome</keyword>
<comment type="subcellular location">
    <subcellularLocation>
        <location evidence="1">Cell membrane</location>
        <topology evidence="1">Single-pass type I membrane protein</topology>
    </subcellularLocation>
</comment>
<keyword evidence="8" id="KW-1133">Transmembrane helix</keyword>
<comment type="caution">
    <text evidence="11">The sequence shown here is derived from an EMBL/GenBank/DDBJ whole genome shotgun (WGS) entry which is preliminary data.</text>
</comment>
<keyword evidence="6 10" id="KW-0732">Signal</keyword>
<accession>A0AA39HXS5</accession>
<keyword evidence="3" id="KW-0813">Transport</keyword>
<dbReference type="GO" id="GO:0016324">
    <property type="term" value="C:apical plasma membrane"/>
    <property type="evidence" value="ECO:0007669"/>
    <property type="project" value="TreeGrafter"/>
</dbReference>
<dbReference type="Proteomes" id="UP001175271">
    <property type="component" value="Unassembled WGS sequence"/>
</dbReference>
<evidence type="ECO:0000256" key="5">
    <source>
        <dbReference type="ARBA" id="ARBA00022692"/>
    </source>
</evidence>
<evidence type="ECO:0000256" key="4">
    <source>
        <dbReference type="ARBA" id="ARBA00022475"/>
    </source>
</evidence>
<name>A0AA39HXS5_9BILA</name>
<dbReference type="Pfam" id="PF14828">
    <property type="entry name" value="Amnionless"/>
    <property type="match status" value="1"/>
</dbReference>
<dbReference type="GO" id="GO:0015031">
    <property type="term" value="P:protein transport"/>
    <property type="evidence" value="ECO:0007669"/>
    <property type="project" value="UniProtKB-KW"/>
</dbReference>
<dbReference type="PANTHER" id="PTHR14995">
    <property type="entry name" value="AMNIONLESS"/>
    <property type="match status" value="1"/>
</dbReference>
<sequence length="208" mass="23564">MVASSIFLITFVFIFQNALCEVFVFRSAYNMENAKNWQDIPCQNDHAVFEPEKIVVTMLSQGIDVNMISLPNDGVIFFDKRTTLGKKGDFQCQKRAKSEDAFFTGGVTYLNYYDHQNWESKSNNSRPRLHAQRVPGSQDVAVFDKQKPAQIQINQNVRVGELFFGGVTTRLLGKFVEDLAGPNCAAMAREYGSAGDSLIMYRLYKMLD</sequence>
<dbReference type="PANTHER" id="PTHR14995:SF2">
    <property type="entry name" value="PROTEIN AMNIONLESS"/>
    <property type="match status" value="1"/>
</dbReference>
<feature type="signal peptide" evidence="10">
    <location>
        <begin position="1"/>
        <end position="20"/>
    </location>
</feature>
<dbReference type="InterPro" id="IPR026112">
    <property type="entry name" value="AMN"/>
</dbReference>
<evidence type="ECO:0000256" key="1">
    <source>
        <dbReference type="ARBA" id="ARBA00004251"/>
    </source>
</evidence>
<evidence type="ECO:0000256" key="9">
    <source>
        <dbReference type="ARBA" id="ARBA00023136"/>
    </source>
</evidence>
<dbReference type="GO" id="GO:0006898">
    <property type="term" value="P:receptor-mediated endocytosis"/>
    <property type="evidence" value="ECO:0007669"/>
    <property type="project" value="TreeGrafter"/>
</dbReference>
<evidence type="ECO:0000256" key="10">
    <source>
        <dbReference type="SAM" id="SignalP"/>
    </source>
</evidence>
<keyword evidence="4" id="KW-1003">Cell membrane</keyword>
<evidence type="ECO:0000256" key="7">
    <source>
        <dbReference type="ARBA" id="ARBA00022927"/>
    </source>
</evidence>
<reference evidence="11" key="1">
    <citation type="submission" date="2023-06" db="EMBL/GenBank/DDBJ databases">
        <title>Genomic analysis of the entomopathogenic nematode Steinernema hermaphroditum.</title>
        <authorList>
            <person name="Schwarz E.M."/>
            <person name="Heppert J.K."/>
            <person name="Baniya A."/>
            <person name="Schwartz H.T."/>
            <person name="Tan C.-H."/>
            <person name="Antoshechkin I."/>
            <person name="Sternberg P.W."/>
            <person name="Goodrich-Blair H."/>
            <person name="Dillman A.R."/>
        </authorList>
    </citation>
    <scope>NUCLEOTIDE SEQUENCE</scope>
    <source>
        <strain evidence="11">PS9179</strain>
        <tissue evidence="11">Whole animal</tissue>
    </source>
</reference>
<keyword evidence="7" id="KW-0653">Protein transport</keyword>